<dbReference type="RefSeq" id="WP_106118191.1">
    <property type="nucleotide sequence ID" value="NZ_PVUH01000011.1"/>
</dbReference>
<evidence type="ECO:0000313" key="2">
    <source>
        <dbReference type="Proteomes" id="UP000239731"/>
    </source>
</evidence>
<evidence type="ECO:0000313" key="1">
    <source>
        <dbReference type="EMBL" id="PRW90945.1"/>
    </source>
</evidence>
<comment type="caution">
    <text evidence="1">The sequence shown here is derived from an EMBL/GenBank/DDBJ whole genome shotgun (WGS) entry which is preliminary data.</text>
</comment>
<protein>
    <submittedName>
        <fullName evidence="1">Uncharacterized protein</fullName>
    </submittedName>
</protein>
<gene>
    <name evidence="1" type="ORF">C7A10_18120</name>
</gene>
<proteinExistence type="predicted"/>
<sequence length="183" mass="20600">MARRIEYFGEPVLTLDQVAFQCRVEPEDMAPELIEQIIIPGVTTQCESKTGAAIRGAVYEEEWPADWQSGHALDVGQANEIVSVFSQQASGGWVEQVGPFDLRQDQRETFLHFPAVRPAGRLRIRYRAGLDIDLHPGVRNWLLMAAATIYRYPEVFLVGHTLAELPSTFLDHLVAEITVPPRF</sequence>
<name>A0A2T0I6K2_PSEFL</name>
<dbReference type="AlphaFoldDB" id="A0A2T0I6K2"/>
<reference evidence="1 2" key="1">
    <citation type="submission" date="2018-03" db="EMBL/GenBank/DDBJ databases">
        <title>Blue discolouration in mozzarella cheese caused by Pseudomonas fluorescens.</title>
        <authorList>
            <person name="Chiesa F."/>
            <person name="Dalmasso A."/>
            <person name="Lomonaco S."/>
        </authorList>
    </citation>
    <scope>NUCLEOTIDE SEQUENCE [LARGE SCALE GENOMIC DNA]</scope>
    <source>
        <strain evidence="1 2">11293</strain>
    </source>
</reference>
<accession>A0A2T0I6K2</accession>
<dbReference type="EMBL" id="PVUH01000011">
    <property type="protein sequence ID" value="PRW90945.1"/>
    <property type="molecule type" value="Genomic_DNA"/>
</dbReference>
<dbReference type="Proteomes" id="UP000239731">
    <property type="component" value="Unassembled WGS sequence"/>
</dbReference>
<organism evidence="1 2">
    <name type="scientific">Pseudomonas fluorescens</name>
    <dbReference type="NCBI Taxonomy" id="294"/>
    <lineage>
        <taxon>Bacteria</taxon>
        <taxon>Pseudomonadati</taxon>
        <taxon>Pseudomonadota</taxon>
        <taxon>Gammaproteobacteria</taxon>
        <taxon>Pseudomonadales</taxon>
        <taxon>Pseudomonadaceae</taxon>
        <taxon>Pseudomonas</taxon>
    </lineage>
</organism>